<keyword evidence="2" id="KW-1185">Reference proteome</keyword>
<reference evidence="1 2" key="1">
    <citation type="journal article" date="2016" name="Mol. Biol. Evol.">
        <title>Comparative Genomics of Early-Diverging Mushroom-Forming Fungi Provides Insights into the Origins of Lignocellulose Decay Capabilities.</title>
        <authorList>
            <person name="Nagy L.G."/>
            <person name="Riley R."/>
            <person name="Tritt A."/>
            <person name="Adam C."/>
            <person name="Daum C."/>
            <person name="Floudas D."/>
            <person name="Sun H."/>
            <person name="Yadav J.S."/>
            <person name="Pangilinan J."/>
            <person name="Larsson K.H."/>
            <person name="Matsuura K."/>
            <person name="Barry K."/>
            <person name="Labutti K."/>
            <person name="Kuo R."/>
            <person name="Ohm R.A."/>
            <person name="Bhattacharya S.S."/>
            <person name="Shirouzu T."/>
            <person name="Yoshinaga Y."/>
            <person name="Martin F.M."/>
            <person name="Grigoriev I.V."/>
            <person name="Hibbett D.S."/>
        </authorList>
    </citation>
    <scope>NUCLEOTIDE SEQUENCE [LARGE SCALE GENOMIC DNA]</scope>
    <source>
        <strain evidence="1 2">CBS 109695</strain>
    </source>
</reference>
<name>A0A166SL95_9AGAM</name>
<sequence>MLKDRSRRSAAIILTELILEPAAARIIVESGAPKTILENLNKRDVRLADFSPEEYTEYGSLMQCLAAIVKAHAKLRKNAEDAGNRPLELFLVLHRNGARLLFRLMGENSPECRAAADALVALAQHNHDDAHITNENILREVLDGQYEEFKANLENKLQQIRNSVRSPPAGDLSTLASDVASMTMAVAVLDRADDAEQLVEIFTLLHGLWREAFDARRTNDKVANEEYEDTYGEQADLVADAIGKAIPHKNHTVREQLAGSDSKADPKRLVSLLVERLGGHSHYGTWHAIKQLAKSKILSTDINGTKEYKEDDACRKAVHDDPDLLPTLVWLSREGNNRQIIFASKCLEDLLRLGIGIRHQHTKGKMGKVRNVCRKMMLL</sequence>
<dbReference type="EMBL" id="KV417498">
    <property type="protein sequence ID" value="KZP29578.1"/>
    <property type="molecule type" value="Genomic_DNA"/>
</dbReference>
<dbReference type="Proteomes" id="UP000076532">
    <property type="component" value="Unassembled WGS sequence"/>
</dbReference>
<dbReference type="AlphaFoldDB" id="A0A166SL95"/>
<organism evidence="1 2">
    <name type="scientific">Athelia psychrophila</name>
    <dbReference type="NCBI Taxonomy" id="1759441"/>
    <lineage>
        <taxon>Eukaryota</taxon>
        <taxon>Fungi</taxon>
        <taxon>Dikarya</taxon>
        <taxon>Basidiomycota</taxon>
        <taxon>Agaricomycotina</taxon>
        <taxon>Agaricomycetes</taxon>
        <taxon>Agaricomycetidae</taxon>
        <taxon>Atheliales</taxon>
        <taxon>Atheliaceae</taxon>
        <taxon>Athelia</taxon>
    </lineage>
</organism>
<proteinExistence type="predicted"/>
<accession>A0A166SL95</accession>
<evidence type="ECO:0000313" key="2">
    <source>
        <dbReference type="Proteomes" id="UP000076532"/>
    </source>
</evidence>
<protein>
    <submittedName>
        <fullName evidence="1">Uncharacterized protein</fullName>
    </submittedName>
</protein>
<evidence type="ECO:0000313" key="1">
    <source>
        <dbReference type="EMBL" id="KZP29578.1"/>
    </source>
</evidence>
<gene>
    <name evidence="1" type="ORF">FIBSPDRAFT_194392</name>
</gene>